<comment type="caution">
    <text evidence="3">The sequence shown here is derived from an EMBL/GenBank/DDBJ whole genome shotgun (WGS) entry which is preliminary data.</text>
</comment>
<feature type="region of interest" description="Disordered" evidence="2">
    <location>
        <begin position="322"/>
        <end position="342"/>
    </location>
</feature>
<keyword evidence="1" id="KW-0175">Coiled coil</keyword>
<evidence type="ECO:0000256" key="1">
    <source>
        <dbReference type="SAM" id="Coils"/>
    </source>
</evidence>
<name>A0AA38I6V5_9CUCU</name>
<gene>
    <name evidence="3" type="ORF">Zmor_019972</name>
</gene>
<accession>A0AA38I6V5</accession>
<feature type="coiled-coil region" evidence="1">
    <location>
        <begin position="482"/>
        <end position="551"/>
    </location>
</feature>
<reference evidence="3" key="1">
    <citation type="journal article" date="2023" name="G3 (Bethesda)">
        <title>Whole genome assemblies of Zophobas morio and Tenebrio molitor.</title>
        <authorList>
            <person name="Kaur S."/>
            <person name="Stinson S.A."/>
            <person name="diCenzo G.C."/>
        </authorList>
    </citation>
    <scope>NUCLEOTIDE SEQUENCE</scope>
    <source>
        <strain evidence="3">QUZm001</strain>
    </source>
</reference>
<dbReference type="EMBL" id="JALNTZ010000006">
    <property type="protein sequence ID" value="KAJ3648149.1"/>
    <property type="molecule type" value="Genomic_DNA"/>
</dbReference>
<keyword evidence="4" id="KW-1185">Reference proteome</keyword>
<feature type="coiled-coil region" evidence="1">
    <location>
        <begin position="203"/>
        <end position="230"/>
    </location>
</feature>
<sequence>MVNYVLSFCKITAASRIFSRNFYLPLLKPLTPKEALRTFRITGKWLLGAKIQHYIPVLLNHRKKRSKIVKNYGKKAHKEMDDFTYMTPVLDSENESHQMLISILESKKCKKKNFVYTVDDKKYNIVLQAQLERAILDGDIIDVLVSQRNDKIIVKLKSMKKVPMEIQYYDGEDKLYCGEGATSPEDEKFHHHGKYTMSLARMFEEKELVEEKWEEELRRIMRRRKRQAKEGSKEWKAMMQESIKNLDWQKFEEDAKKVIDEIDEPAAEQDIDMEIDNLETTKNVNETFLKKGPEMLDQLPTMTEIPEIIKNMGSATLHEIEADEDDETEEQSQSKNKRRVSGVKVTLPSGKECFVSGQMVHTDDGDVFVPGQTVENENGLEYAPGITINVNNKPTLISGLIMGEEERDPMFLPTQSTITADGQLTFASTPEERPKPSPEKIKKKMMLVEETIVEDAEPVVEEIVPDDVSDTVESMSNSVSSIELNNSEIEELDAEAARLKQEQQRLEIEKLKSFLMDDGLDDVVAAIEQKREQLRQKLEELRKLSISTENSLVSYVSESDTVEIASKISHDKDTINRLSDILMTLTRRAATLRDRNSINADNINLAYISVSNLSEADVKFNASRNKLKIMLKTAVVAANDVFKTRPKDQTLALHSIADILVDVLKNDEQTLVELLDLMNTPKERTEVCAAVFKQLTQNITETKISFLNDIASNSSAYDVIDCVEKVLKKQSEIKCDAFVKVAKVDPEIINLVVKNVKMGHVKVKTEEDAIELLEESIVEASRTLMKTNFSNLVDASLVLEESIGFARALGMGKVEEILTDLDDIDDIEDSRAVELLERVILIRQLAERDFSLKSAIERIKKSPERGRSDPRIRQLIRESGVLIAKGPKVKNSRDVPLQMLKTQNLLAIEDLLVQRSKVEFPVMVSRDDLQAIIPKEAARGVIAGRVPYTLVNDNGIMSINPTRRFSTDVRIDDFMNNSVRELSSERDDDRKYLQAKSNVRKIKKLLHSNSRQVA</sequence>
<evidence type="ECO:0000313" key="3">
    <source>
        <dbReference type="EMBL" id="KAJ3648149.1"/>
    </source>
</evidence>
<evidence type="ECO:0000313" key="4">
    <source>
        <dbReference type="Proteomes" id="UP001168821"/>
    </source>
</evidence>
<proteinExistence type="predicted"/>
<dbReference type="AlphaFoldDB" id="A0AA38I6V5"/>
<dbReference type="Proteomes" id="UP001168821">
    <property type="component" value="Unassembled WGS sequence"/>
</dbReference>
<protein>
    <submittedName>
        <fullName evidence="3">Uncharacterized protein</fullName>
    </submittedName>
</protein>
<organism evidence="3 4">
    <name type="scientific">Zophobas morio</name>
    <dbReference type="NCBI Taxonomy" id="2755281"/>
    <lineage>
        <taxon>Eukaryota</taxon>
        <taxon>Metazoa</taxon>
        <taxon>Ecdysozoa</taxon>
        <taxon>Arthropoda</taxon>
        <taxon>Hexapoda</taxon>
        <taxon>Insecta</taxon>
        <taxon>Pterygota</taxon>
        <taxon>Neoptera</taxon>
        <taxon>Endopterygota</taxon>
        <taxon>Coleoptera</taxon>
        <taxon>Polyphaga</taxon>
        <taxon>Cucujiformia</taxon>
        <taxon>Tenebrionidae</taxon>
        <taxon>Zophobas</taxon>
    </lineage>
</organism>
<evidence type="ECO:0000256" key="2">
    <source>
        <dbReference type="SAM" id="MobiDB-lite"/>
    </source>
</evidence>